<dbReference type="GO" id="GO:0006465">
    <property type="term" value="P:signal peptide processing"/>
    <property type="evidence" value="ECO:0007669"/>
    <property type="project" value="InterPro"/>
</dbReference>
<keyword evidence="1" id="KW-0812">Transmembrane</keyword>
<keyword evidence="1" id="KW-1133">Transmembrane helix</keyword>
<keyword evidence="4" id="KW-1185">Reference proteome</keyword>
<dbReference type="InterPro" id="IPR019533">
    <property type="entry name" value="Peptidase_S26"/>
</dbReference>
<evidence type="ECO:0000313" key="4">
    <source>
        <dbReference type="Proteomes" id="UP000538147"/>
    </source>
</evidence>
<feature type="transmembrane region" description="Helical" evidence="1">
    <location>
        <begin position="31"/>
        <end position="51"/>
    </location>
</feature>
<gene>
    <name evidence="3" type="ORF">FHS79_003555</name>
</gene>
<dbReference type="Proteomes" id="UP000538147">
    <property type="component" value="Unassembled WGS sequence"/>
</dbReference>
<name>A0A841L9Y8_9SPHN</name>
<dbReference type="SUPFAM" id="SSF51306">
    <property type="entry name" value="LexA/Signal peptidase"/>
    <property type="match status" value="1"/>
</dbReference>
<comment type="caution">
    <text evidence="3">The sequence shown here is derived from an EMBL/GenBank/DDBJ whole genome shotgun (WGS) entry which is preliminary data.</text>
</comment>
<dbReference type="Gene3D" id="2.10.109.10">
    <property type="entry name" value="Umud Fragment, subunit A"/>
    <property type="match status" value="1"/>
</dbReference>
<accession>A0A841L9Y8</accession>
<reference evidence="3 4" key="1">
    <citation type="submission" date="2020-08" db="EMBL/GenBank/DDBJ databases">
        <title>Genomic Encyclopedia of Type Strains, Phase IV (KMG-IV): sequencing the most valuable type-strain genomes for metagenomic binning, comparative biology and taxonomic classification.</title>
        <authorList>
            <person name="Goeker M."/>
        </authorList>
    </citation>
    <scope>NUCLEOTIDE SEQUENCE [LARGE SCALE GENOMIC DNA]</scope>
    <source>
        <strain evidence="3 4">DSM 102189</strain>
    </source>
</reference>
<dbReference type="AlphaFoldDB" id="A0A841L9Y8"/>
<dbReference type="RefSeq" id="WP_184202992.1">
    <property type="nucleotide sequence ID" value="NZ_BMOX01000083.1"/>
</dbReference>
<dbReference type="InterPro" id="IPR036286">
    <property type="entry name" value="LexA/Signal_pep-like_sf"/>
</dbReference>
<evidence type="ECO:0000313" key="3">
    <source>
        <dbReference type="EMBL" id="MBB6229354.1"/>
    </source>
</evidence>
<proteinExistence type="predicted"/>
<sequence>MAIDPAAPLLTPIGAGLASARPRRQPRRRRVYAGLILVFGGIALFQTINSWKVSHAFLINTSPSLPNWAFVLETRAPPARGSLIFFRPPVSPVLVNNFGTKPQLFGKYVYGVAGDVVTRHGPDFFVNGKHVARAKEKSRRGEPLAAGPTGVIPHGCYFAGTPHKDGFDSRYAIIGWICRDRIVGTGSPVL</sequence>
<keyword evidence="1" id="KW-0472">Membrane</keyword>
<organism evidence="3 4">
    <name type="scientific">Polymorphobacter multimanifer</name>
    <dbReference type="NCBI Taxonomy" id="1070431"/>
    <lineage>
        <taxon>Bacteria</taxon>
        <taxon>Pseudomonadati</taxon>
        <taxon>Pseudomonadota</taxon>
        <taxon>Alphaproteobacteria</taxon>
        <taxon>Sphingomonadales</taxon>
        <taxon>Sphingosinicellaceae</taxon>
        <taxon>Polymorphobacter</taxon>
    </lineage>
</organism>
<dbReference type="GO" id="GO:0004252">
    <property type="term" value="F:serine-type endopeptidase activity"/>
    <property type="evidence" value="ECO:0007669"/>
    <property type="project" value="InterPro"/>
</dbReference>
<dbReference type="EMBL" id="JACIIV010000044">
    <property type="protein sequence ID" value="MBB6229354.1"/>
    <property type="molecule type" value="Genomic_DNA"/>
</dbReference>
<dbReference type="Pfam" id="PF10502">
    <property type="entry name" value="Peptidase_S26"/>
    <property type="match status" value="1"/>
</dbReference>
<protein>
    <submittedName>
        <fullName evidence="3">Conjugal transfer pilin signal peptidase TrbI</fullName>
    </submittedName>
</protein>
<feature type="domain" description="Peptidase S26" evidence="2">
    <location>
        <begin position="35"/>
        <end position="186"/>
    </location>
</feature>
<evidence type="ECO:0000259" key="2">
    <source>
        <dbReference type="Pfam" id="PF10502"/>
    </source>
</evidence>
<evidence type="ECO:0000256" key="1">
    <source>
        <dbReference type="SAM" id="Phobius"/>
    </source>
</evidence>